<dbReference type="InterPro" id="IPR052022">
    <property type="entry name" value="26kDa_periplasmic_antigen"/>
</dbReference>
<sequence length="246" mass="27485">MKIRHLAFLLPALFATQLSFAQQSEGSVASHSADSRPVINLSADAYREVQQDRVMLTLSREERGEEAKAVADKVNQAINAVMESGKGNDKLELKTGSYNLWPQQEYDAEGKRIAKTTYVARGEVIVSSVDMVEATRFIEAVSEQMNLSNIAFELTSEVRRNIENEIRAEAIQTFQEKARAVSREFGFDNYDIKYVQLRDSTNNMSPVPRFSMAQAEMAQSAKFSGPELEAGKERVTISLTGEIALY</sequence>
<dbReference type="EMBL" id="CP065725">
    <property type="protein sequence ID" value="QPT39355.1"/>
    <property type="molecule type" value="Genomic_DNA"/>
</dbReference>
<evidence type="ECO:0000313" key="4">
    <source>
        <dbReference type="Proteomes" id="UP000254603"/>
    </source>
</evidence>
<dbReference type="RefSeq" id="WP_018574365.1">
    <property type="nucleotide sequence ID" value="NZ_CP065725.1"/>
</dbReference>
<name>A0A378XHD5_9BURK</name>
<dbReference type="AlphaFoldDB" id="A0A378XHD5"/>
<proteinExistence type="predicted"/>
<feature type="signal peptide" evidence="1">
    <location>
        <begin position="1"/>
        <end position="21"/>
    </location>
</feature>
<dbReference type="STRING" id="1122619.GCA_000373745_01181"/>
<feature type="chain" id="PRO_5016912593" evidence="1">
    <location>
        <begin position="22"/>
        <end position="246"/>
    </location>
</feature>
<gene>
    <name evidence="2" type="ORF">I6G29_09265</name>
    <name evidence="3" type="ORF">NCTC11997_01919</name>
</gene>
<dbReference type="GO" id="GO:0006974">
    <property type="term" value="P:DNA damage response"/>
    <property type="evidence" value="ECO:0007669"/>
    <property type="project" value="TreeGrafter"/>
</dbReference>
<evidence type="ECO:0000313" key="3">
    <source>
        <dbReference type="EMBL" id="SUA55770.1"/>
    </source>
</evidence>
<reference evidence="3 4" key="1">
    <citation type="submission" date="2018-06" db="EMBL/GenBank/DDBJ databases">
        <authorList>
            <consortium name="Pathogen Informatics"/>
            <person name="Doyle S."/>
        </authorList>
    </citation>
    <scope>NUCLEOTIDE SEQUENCE [LARGE SCALE GENOMIC DNA]</scope>
    <source>
        <strain evidence="3 4">NCTC11997</strain>
    </source>
</reference>
<keyword evidence="1" id="KW-0732">Signal</keyword>
<dbReference type="Pfam" id="PF04402">
    <property type="entry name" value="SIMPL"/>
    <property type="match status" value="1"/>
</dbReference>
<dbReference type="Proteomes" id="UP000594903">
    <property type="component" value="Chromosome"/>
</dbReference>
<evidence type="ECO:0000313" key="5">
    <source>
        <dbReference type="Proteomes" id="UP000594903"/>
    </source>
</evidence>
<reference evidence="2 5" key="2">
    <citation type="submission" date="2020-12" db="EMBL/GenBank/DDBJ databases">
        <title>FDA dAtabase for Regulatory Grade micrObial Sequences (FDA-ARGOS): Supporting development and validation of Infectious Disease Dx tests.</title>
        <authorList>
            <person name="Sproer C."/>
            <person name="Gronow S."/>
            <person name="Severitt S."/>
            <person name="Schroder I."/>
            <person name="Tallon L."/>
            <person name="Sadzewicz L."/>
            <person name="Zhao X."/>
            <person name="Boylan J."/>
            <person name="Ott S."/>
            <person name="Bowen H."/>
            <person name="Vavikolanu K."/>
            <person name="Mehta A."/>
            <person name="Aluvathingal J."/>
            <person name="Nadendla S."/>
            <person name="Lowell S."/>
            <person name="Myers T."/>
            <person name="Yan Y."/>
            <person name="Sichtig H."/>
        </authorList>
    </citation>
    <scope>NUCLEOTIDE SEQUENCE [LARGE SCALE GENOMIC DNA]</scope>
    <source>
        <strain evidence="2 5">FDAARGOS_872</strain>
    </source>
</reference>
<dbReference type="PANTHER" id="PTHR34387">
    <property type="entry name" value="SLR1258 PROTEIN"/>
    <property type="match status" value="1"/>
</dbReference>
<keyword evidence="5" id="KW-1185">Reference proteome</keyword>
<dbReference type="Gene3D" id="3.30.70.2970">
    <property type="entry name" value="Protein of unknown function (DUF541), domain 2"/>
    <property type="match status" value="1"/>
</dbReference>
<dbReference type="OrthoDB" id="7062395at2"/>
<dbReference type="Proteomes" id="UP000254603">
    <property type="component" value="Unassembled WGS sequence"/>
</dbReference>
<organism evidence="3 4">
    <name type="scientific">Oligella ureolytica</name>
    <dbReference type="NCBI Taxonomy" id="90244"/>
    <lineage>
        <taxon>Bacteria</taxon>
        <taxon>Pseudomonadati</taxon>
        <taxon>Pseudomonadota</taxon>
        <taxon>Betaproteobacteria</taxon>
        <taxon>Burkholderiales</taxon>
        <taxon>Alcaligenaceae</taxon>
        <taxon>Oligella</taxon>
    </lineage>
</organism>
<evidence type="ECO:0000256" key="1">
    <source>
        <dbReference type="SAM" id="SignalP"/>
    </source>
</evidence>
<dbReference type="EMBL" id="UGSB01000001">
    <property type="protein sequence ID" value="SUA55770.1"/>
    <property type="molecule type" value="Genomic_DNA"/>
</dbReference>
<dbReference type="Gene3D" id="3.30.110.170">
    <property type="entry name" value="Protein of unknown function (DUF541), domain 1"/>
    <property type="match status" value="1"/>
</dbReference>
<evidence type="ECO:0000313" key="2">
    <source>
        <dbReference type="EMBL" id="QPT39355.1"/>
    </source>
</evidence>
<accession>A0A378XHD5</accession>
<protein>
    <submittedName>
        <fullName evidence="3">Oxidative stress defense protein</fullName>
    </submittedName>
    <submittedName>
        <fullName evidence="2">SIMPL domain-containing protein</fullName>
    </submittedName>
</protein>
<dbReference type="PANTHER" id="PTHR34387:SF2">
    <property type="entry name" value="SLR1258 PROTEIN"/>
    <property type="match status" value="1"/>
</dbReference>
<dbReference type="InterPro" id="IPR007497">
    <property type="entry name" value="SIMPL/DUF541"/>
</dbReference>